<dbReference type="SUPFAM" id="SSF53098">
    <property type="entry name" value="Ribonuclease H-like"/>
    <property type="match status" value="1"/>
</dbReference>
<dbReference type="InterPro" id="IPR012337">
    <property type="entry name" value="RNaseH-like_sf"/>
</dbReference>
<sequence>MNFSESVKQVLLRKIQEMAARPEAFVRNPGRDFTRTRKLDFATTIRCLIAMESGSLKKELLELFHYHYDTATTSAFSQQREKILPEALAFLFQEFNHAFTQNQSYREYRLLACDGTALNISRNSSDQENYFQSNPGEKGFSQLHLNALYDLGSRRYVDAVIQPGRKNNECRALADMIDRCSSGNKTIFIADRGYESYNIFAHAEQRGMYYLVRVKDIGRNTSMTSSFGLPQTGQFDMDVHLTLTRKQSKQAKACSGIYKFLTNNSTFDYLKQNESYPITLRVVRFPLPEDSHACVITNLPRDTFPMDELKKLCGMRWGIETSFRELKYAIGLSCLHAKKVEYIKQEIFARLLLYNFCEIITMHVVIQQKSTKHIYQVNYTLAIHICRHFLRFHTNISPPDVEMLIQKNVLPVRPGRSDPRKVKPKSVVSFLYRVA</sequence>
<keyword evidence="2" id="KW-0815">Transposition</keyword>
<organism evidence="6 7">
    <name type="scientific">Megasphaera paucivorans</name>
    <dbReference type="NCBI Taxonomy" id="349095"/>
    <lineage>
        <taxon>Bacteria</taxon>
        <taxon>Bacillati</taxon>
        <taxon>Bacillota</taxon>
        <taxon>Negativicutes</taxon>
        <taxon>Veillonellales</taxon>
        <taxon>Veillonellaceae</taxon>
        <taxon>Megasphaera</taxon>
    </lineage>
</organism>
<dbReference type="Gene3D" id="3.90.350.10">
    <property type="entry name" value="Transposase Inhibitor Protein From Tn5, Chain A, domain 1"/>
    <property type="match status" value="1"/>
</dbReference>
<evidence type="ECO:0000256" key="3">
    <source>
        <dbReference type="ARBA" id="ARBA00023125"/>
    </source>
</evidence>
<dbReference type="OrthoDB" id="9794050at2"/>
<evidence type="ECO:0000256" key="1">
    <source>
        <dbReference type="ARBA" id="ARBA00010075"/>
    </source>
</evidence>
<dbReference type="GO" id="GO:0006313">
    <property type="term" value="P:DNA transposition"/>
    <property type="evidence" value="ECO:0007669"/>
    <property type="project" value="InterPro"/>
</dbReference>
<dbReference type="PANTHER" id="PTHR33258:SF1">
    <property type="entry name" value="TRANSPOSASE INSL FOR INSERTION SEQUENCE ELEMENT IS186A-RELATED"/>
    <property type="match status" value="1"/>
</dbReference>
<dbReference type="Proteomes" id="UP000199309">
    <property type="component" value="Unassembled WGS sequence"/>
</dbReference>
<dbReference type="AlphaFoldDB" id="A0A1H0A8Z1"/>
<dbReference type="RefSeq" id="WP_091652456.1">
    <property type="nucleotide sequence ID" value="NZ_FNHQ01000036.1"/>
</dbReference>
<dbReference type="GO" id="GO:0004803">
    <property type="term" value="F:transposase activity"/>
    <property type="evidence" value="ECO:0007669"/>
    <property type="project" value="InterPro"/>
</dbReference>
<feature type="domain" description="Transposase IS4-like" evidence="5">
    <location>
        <begin position="107"/>
        <end position="356"/>
    </location>
</feature>
<accession>A0A1H0A8Z1</accession>
<dbReference type="NCBIfam" id="NF033592">
    <property type="entry name" value="transpos_IS4_1"/>
    <property type="match status" value="1"/>
</dbReference>
<evidence type="ECO:0000256" key="2">
    <source>
        <dbReference type="ARBA" id="ARBA00022578"/>
    </source>
</evidence>
<evidence type="ECO:0000256" key="4">
    <source>
        <dbReference type="ARBA" id="ARBA00023172"/>
    </source>
</evidence>
<protein>
    <submittedName>
        <fullName evidence="6">Transposase DDE domain-containing protein</fullName>
    </submittedName>
</protein>
<dbReference type="GO" id="GO:0003677">
    <property type="term" value="F:DNA binding"/>
    <property type="evidence" value="ECO:0007669"/>
    <property type="project" value="UniProtKB-KW"/>
</dbReference>
<dbReference type="Pfam" id="PF01609">
    <property type="entry name" value="DDE_Tnp_1"/>
    <property type="match status" value="1"/>
</dbReference>
<proteinExistence type="inferred from homology"/>
<reference evidence="6 7" key="1">
    <citation type="submission" date="2016-10" db="EMBL/GenBank/DDBJ databases">
        <authorList>
            <person name="de Groot N.N."/>
        </authorList>
    </citation>
    <scope>NUCLEOTIDE SEQUENCE [LARGE SCALE GENOMIC DNA]</scope>
    <source>
        <strain evidence="6 7">DSM 16981</strain>
    </source>
</reference>
<dbReference type="STRING" id="349095.SAMN05660299_02482"/>
<dbReference type="PANTHER" id="PTHR33258">
    <property type="entry name" value="TRANSPOSASE INSL FOR INSERTION SEQUENCE ELEMENT IS186A-RELATED"/>
    <property type="match status" value="1"/>
</dbReference>
<dbReference type="InterPro" id="IPR047952">
    <property type="entry name" value="Transpos_IS4"/>
</dbReference>
<evidence type="ECO:0000313" key="6">
    <source>
        <dbReference type="EMBL" id="SDN29935.1"/>
    </source>
</evidence>
<evidence type="ECO:0000313" key="7">
    <source>
        <dbReference type="Proteomes" id="UP000199309"/>
    </source>
</evidence>
<name>A0A1H0A8Z1_9FIRM</name>
<keyword evidence="3" id="KW-0238">DNA-binding</keyword>
<dbReference type="InterPro" id="IPR002559">
    <property type="entry name" value="Transposase_11"/>
</dbReference>
<keyword evidence="4" id="KW-0233">DNA recombination</keyword>
<evidence type="ECO:0000259" key="5">
    <source>
        <dbReference type="Pfam" id="PF01609"/>
    </source>
</evidence>
<gene>
    <name evidence="6" type="ORF">SAMN05660299_02482</name>
</gene>
<dbReference type="EMBL" id="FNHQ01000036">
    <property type="protein sequence ID" value="SDN29935.1"/>
    <property type="molecule type" value="Genomic_DNA"/>
</dbReference>
<keyword evidence="7" id="KW-1185">Reference proteome</keyword>
<comment type="similarity">
    <text evidence="1">Belongs to the transposase 11 family.</text>
</comment>